<organism evidence="2 3">
    <name type="scientific">Aldrovandia affinis</name>
    <dbReference type="NCBI Taxonomy" id="143900"/>
    <lineage>
        <taxon>Eukaryota</taxon>
        <taxon>Metazoa</taxon>
        <taxon>Chordata</taxon>
        <taxon>Craniata</taxon>
        <taxon>Vertebrata</taxon>
        <taxon>Euteleostomi</taxon>
        <taxon>Actinopterygii</taxon>
        <taxon>Neopterygii</taxon>
        <taxon>Teleostei</taxon>
        <taxon>Notacanthiformes</taxon>
        <taxon>Halosauridae</taxon>
        <taxon>Aldrovandia</taxon>
    </lineage>
</organism>
<dbReference type="AlphaFoldDB" id="A0AAD7ST78"/>
<gene>
    <name evidence="2" type="ORF">AAFF_G00258210</name>
</gene>
<evidence type="ECO:0000256" key="1">
    <source>
        <dbReference type="SAM" id="MobiDB-lite"/>
    </source>
</evidence>
<accession>A0AAD7ST78</accession>
<name>A0AAD7ST78_9TELE</name>
<evidence type="ECO:0000313" key="3">
    <source>
        <dbReference type="Proteomes" id="UP001221898"/>
    </source>
</evidence>
<feature type="compositionally biased region" description="Polar residues" evidence="1">
    <location>
        <begin position="10"/>
        <end position="23"/>
    </location>
</feature>
<sequence>MEDTELELETTYSGCETSSSVRTLRNGRRPAEISRYRQKESEACYLIRMEGQSSLQLKGQEKTNPEAVDVDSVYILCYIMLNI</sequence>
<comment type="caution">
    <text evidence="2">The sequence shown here is derived from an EMBL/GenBank/DDBJ whole genome shotgun (WGS) entry which is preliminary data.</text>
</comment>
<feature type="region of interest" description="Disordered" evidence="1">
    <location>
        <begin position="1"/>
        <end position="26"/>
    </location>
</feature>
<dbReference type="EMBL" id="JAINUG010000035">
    <property type="protein sequence ID" value="KAJ8408407.1"/>
    <property type="molecule type" value="Genomic_DNA"/>
</dbReference>
<reference evidence="2" key="1">
    <citation type="journal article" date="2023" name="Science">
        <title>Genome structures resolve the early diversification of teleost fishes.</title>
        <authorList>
            <person name="Parey E."/>
            <person name="Louis A."/>
            <person name="Montfort J."/>
            <person name="Bouchez O."/>
            <person name="Roques C."/>
            <person name="Iampietro C."/>
            <person name="Lluch J."/>
            <person name="Castinel A."/>
            <person name="Donnadieu C."/>
            <person name="Desvignes T."/>
            <person name="Floi Bucao C."/>
            <person name="Jouanno E."/>
            <person name="Wen M."/>
            <person name="Mejri S."/>
            <person name="Dirks R."/>
            <person name="Jansen H."/>
            <person name="Henkel C."/>
            <person name="Chen W.J."/>
            <person name="Zahm M."/>
            <person name="Cabau C."/>
            <person name="Klopp C."/>
            <person name="Thompson A.W."/>
            <person name="Robinson-Rechavi M."/>
            <person name="Braasch I."/>
            <person name="Lecointre G."/>
            <person name="Bobe J."/>
            <person name="Postlethwait J.H."/>
            <person name="Berthelot C."/>
            <person name="Roest Crollius H."/>
            <person name="Guiguen Y."/>
        </authorList>
    </citation>
    <scope>NUCLEOTIDE SEQUENCE</scope>
    <source>
        <strain evidence="2">NC1722</strain>
    </source>
</reference>
<evidence type="ECO:0000313" key="2">
    <source>
        <dbReference type="EMBL" id="KAJ8408407.1"/>
    </source>
</evidence>
<protein>
    <submittedName>
        <fullName evidence="2">Uncharacterized protein</fullName>
    </submittedName>
</protein>
<keyword evidence="3" id="KW-1185">Reference proteome</keyword>
<proteinExistence type="predicted"/>
<dbReference type="Proteomes" id="UP001221898">
    <property type="component" value="Unassembled WGS sequence"/>
</dbReference>